<dbReference type="SUPFAM" id="SSF52540">
    <property type="entry name" value="P-loop containing nucleoside triphosphate hydrolases"/>
    <property type="match status" value="1"/>
</dbReference>
<dbReference type="InterPro" id="IPR003593">
    <property type="entry name" value="AAA+_ATPase"/>
</dbReference>
<dbReference type="InterPro" id="IPR027417">
    <property type="entry name" value="P-loop_NTPase"/>
</dbReference>
<name>A0ABV8RV60_9BURK</name>
<keyword evidence="1" id="KW-0813">Transport</keyword>
<dbReference type="Gene3D" id="3.40.50.300">
    <property type="entry name" value="P-loop containing nucleotide triphosphate hydrolases"/>
    <property type="match status" value="1"/>
</dbReference>
<evidence type="ECO:0000256" key="4">
    <source>
        <dbReference type="ARBA" id="ARBA00022840"/>
    </source>
</evidence>
<organism evidence="6 7">
    <name type="scientific">Castellaniella hirudinis</name>
    <dbReference type="NCBI Taxonomy" id="1144617"/>
    <lineage>
        <taxon>Bacteria</taxon>
        <taxon>Pseudomonadati</taxon>
        <taxon>Pseudomonadota</taxon>
        <taxon>Betaproteobacteria</taxon>
        <taxon>Burkholderiales</taxon>
        <taxon>Alcaligenaceae</taxon>
        <taxon>Castellaniella</taxon>
    </lineage>
</organism>
<gene>
    <name evidence="6" type="ORF">ACFO0J_04505</name>
</gene>
<dbReference type="InterPro" id="IPR008995">
    <property type="entry name" value="Mo/tungstate-bd_C_term_dom"/>
</dbReference>
<comment type="caution">
    <text evidence="6">The sequence shown here is derived from an EMBL/GenBank/DDBJ whole genome shotgun (WGS) entry which is preliminary data.</text>
</comment>
<evidence type="ECO:0000259" key="5">
    <source>
        <dbReference type="PROSITE" id="PS50893"/>
    </source>
</evidence>
<dbReference type="Pfam" id="PF00005">
    <property type="entry name" value="ABC_tran"/>
    <property type="match status" value="1"/>
</dbReference>
<dbReference type="Gene3D" id="2.40.50.100">
    <property type="match status" value="1"/>
</dbReference>
<evidence type="ECO:0000256" key="3">
    <source>
        <dbReference type="ARBA" id="ARBA00022741"/>
    </source>
</evidence>
<dbReference type="InterPro" id="IPR003439">
    <property type="entry name" value="ABC_transporter-like_ATP-bd"/>
</dbReference>
<dbReference type="Proteomes" id="UP001595756">
    <property type="component" value="Unassembled WGS sequence"/>
</dbReference>
<dbReference type="InterPro" id="IPR017871">
    <property type="entry name" value="ABC_transporter-like_CS"/>
</dbReference>
<proteinExistence type="predicted"/>
<dbReference type="SMART" id="SM00382">
    <property type="entry name" value="AAA"/>
    <property type="match status" value="1"/>
</dbReference>
<keyword evidence="3" id="KW-0547">Nucleotide-binding</keyword>
<dbReference type="EMBL" id="JBHSDY010000002">
    <property type="protein sequence ID" value="MFC4297300.1"/>
    <property type="molecule type" value="Genomic_DNA"/>
</dbReference>
<feature type="domain" description="ABC transporter" evidence="5">
    <location>
        <begin position="3"/>
        <end position="234"/>
    </location>
</feature>
<keyword evidence="2" id="KW-0472">Membrane</keyword>
<dbReference type="PANTHER" id="PTHR42781">
    <property type="entry name" value="SPERMIDINE/PUTRESCINE IMPORT ATP-BINDING PROTEIN POTA"/>
    <property type="match status" value="1"/>
</dbReference>
<keyword evidence="4 6" id="KW-0067">ATP-binding</keyword>
<dbReference type="PROSITE" id="PS00211">
    <property type="entry name" value="ABC_TRANSPORTER_1"/>
    <property type="match status" value="1"/>
</dbReference>
<accession>A0ABV8RV60</accession>
<dbReference type="InterPro" id="IPR050093">
    <property type="entry name" value="ABC_SmlMolc_Importer"/>
</dbReference>
<protein>
    <submittedName>
        <fullName evidence="6">ABC transporter ATP-binding protein</fullName>
    </submittedName>
</protein>
<keyword evidence="2" id="KW-1003">Cell membrane</keyword>
<dbReference type="RefSeq" id="WP_376811852.1">
    <property type="nucleotide sequence ID" value="NZ_JBHSDY010000002.1"/>
</dbReference>
<dbReference type="PANTHER" id="PTHR42781:SF4">
    <property type="entry name" value="SPERMIDINE_PUTRESCINE IMPORT ATP-BINDING PROTEIN POTA"/>
    <property type="match status" value="1"/>
</dbReference>
<reference evidence="7" key="1">
    <citation type="journal article" date="2019" name="Int. J. Syst. Evol. Microbiol.">
        <title>The Global Catalogue of Microorganisms (GCM) 10K type strain sequencing project: providing services to taxonomists for standard genome sequencing and annotation.</title>
        <authorList>
            <consortium name="The Broad Institute Genomics Platform"/>
            <consortium name="The Broad Institute Genome Sequencing Center for Infectious Disease"/>
            <person name="Wu L."/>
            <person name="Ma J."/>
        </authorList>
    </citation>
    <scope>NUCLEOTIDE SEQUENCE [LARGE SCALE GENOMIC DNA]</scope>
    <source>
        <strain evidence="7">CGMCC 1.19029</strain>
    </source>
</reference>
<evidence type="ECO:0000256" key="2">
    <source>
        <dbReference type="ARBA" id="ARBA00022475"/>
    </source>
</evidence>
<dbReference type="SUPFAM" id="SSF50331">
    <property type="entry name" value="MOP-like"/>
    <property type="match status" value="1"/>
</dbReference>
<evidence type="ECO:0000313" key="7">
    <source>
        <dbReference type="Proteomes" id="UP001595756"/>
    </source>
</evidence>
<keyword evidence="7" id="KW-1185">Reference proteome</keyword>
<sequence>MSIQFQSIDYRYPGSPNGVSGVDLTIADGEFLAVIGPSGSGKTTLLKLLAGFARPSSGRIIVDDRDITDLPPEKRQLGVVFQSYGLFPHMSALDNVAYPLKIRRVARAERRARAAEALERVGLTQWTHSMPTALSGGQQQRVALARALVFSPSALLLDEPLSALDAALRVEMREEILRVQRAANIATLHITHDQEEALSIADRIAIMQAGRIVQLGTPKDLYDRPVNRWVASFIGQANLWEGRVGADRRSVHTPIGVLACDDAGSHAAHAPVTVLIRPEAIQPGGTAPAGVNALGGTVHADRFLGSARRIDLAIGEGLVRIDTLSRAPFDTVVVPPESIRLLPPEHPSDSSPAP</sequence>
<evidence type="ECO:0000256" key="1">
    <source>
        <dbReference type="ARBA" id="ARBA00022448"/>
    </source>
</evidence>
<dbReference type="PROSITE" id="PS50893">
    <property type="entry name" value="ABC_TRANSPORTER_2"/>
    <property type="match status" value="1"/>
</dbReference>
<dbReference type="GO" id="GO:0005524">
    <property type="term" value="F:ATP binding"/>
    <property type="evidence" value="ECO:0007669"/>
    <property type="project" value="UniProtKB-KW"/>
</dbReference>
<evidence type="ECO:0000313" key="6">
    <source>
        <dbReference type="EMBL" id="MFC4297300.1"/>
    </source>
</evidence>